<sequence>MPVFPTTGCRPTHLSSSAPPPRSFMASSATPASPDASDDEGGGSSGVTSRCLVRSVYGVVSQLSEFKKQVIRDLGFGGLLYLPSIFKVNLKFSIWLLSRLDPTTSEIVLDENRRILVYEKDVGTVFGIPAGELDVCRADITSKGVEFLRYTLGLDRSSARSFKGLESVLQDQIDENSSRQEIDRFKIAFVIYVMVHLLAPSAKWDHGNIDFWGALKNADLIDRFNWCRYVYGHVLEDAQRVRECVSQNLPVTSISGCHLFLQSSRSL</sequence>
<reference evidence="2" key="2">
    <citation type="journal article" date="2015" name="Data Brief">
        <title>Shoot transcriptome of the giant reed, Arundo donax.</title>
        <authorList>
            <person name="Barrero R.A."/>
            <person name="Guerrero F.D."/>
            <person name="Moolhuijzen P."/>
            <person name="Goolsby J.A."/>
            <person name="Tidwell J."/>
            <person name="Bellgard S.E."/>
            <person name="Bellgard M.I."/>
        </authorList>
    </citation>
    <scope>NUCLEOTIDE SEQUENCE</scope>
    <source>
        <tissue evidence="2">Shoot tissue taken approximately 20 cm above the soil surface</tissue>
    </source>
</reference>
<dbReference type="PANTHER" id="PTHR34835:SF63">
    <property type="entry name" value="AMINOTRANSFERASE-LIKE PLANT MOBILE DOMAIN-CONTAINING PROTEIN"/>
    <property type="match status" value="1"/>
</dbReference>
<dbReference type="PANTHER" id="PTHR34835">
    <property type="entry name" value="OS07G0283600 PROTEIN-RELATED"/>
    <property type="match status" value="1"/>
</dbReference>
<organism evidence="2">
    <name type="scientific">Arundo donax</name>
    <name type="common">Giant reed</name>
    <name type="synonym">Donax arundinaceus</name>
    <dbReference type="NCBI Taxonomy" id="35708"/>
    <lineage>
        <taxon>Eukaryota</taxon>
        <taxon>Viridiplantae</taxon>
        <taxon>Streptophyta</taxon>
        <taxon>Embryophyta</taxon>
        <taxon>Tracheophyta</taxon>
        <taxon>Spermatophyta</taxon>
        <taxon>Magnoliopsida</taxon>
        <taxon>Liliopsida</taxon>
        <taxon>Poales</taxon>
        <taxon>Poaceae</taxon>
        <taxon>PACMAD clade</taxon>
        <taxon>Arundinoideae</taxon>
        <taxon>Arundineae</taxon>
        <taxon>Arundo</taxon>
    </lineage>
</organism>
<evidence type="ECO:0008006" key="3">
    <source>
        <dbReference type="Google" id="ProtNLM"/>
    </source>
</evidence>
<evidence type="ECO:0000313" key="2">
    <source>
        <dbReference type="EMBL" id="JAD53184.1"/>
    </source>
</evidence>
<dbReference type="AlphaFoldDB" id="A0A0A9AN99"/>
<feature type="compositionally biased region" description="Low complexity" evidence="1">
    <location>
        <begin position="26"/>
        <end position="35"/>
    </location>
</feature>
<accession>A0A0A9AN99</accession>
<name>A0A0A9AN99_ARUDO</name>
<reference evidence="2" key="1">
    <citation type="submission" date="2014-09" db="EMBL/GenBank/DDBJ databases">
        <authorList>
            <person name="Magalhaes I.L.F."/>
            <person name="Oliveira U."/>
            <person name="Santos F.R."/>
            <person name="Vidigal T.H.D.A."/>
            <person name="Brescovit A.D."/>
            <person name="Santos A.J."/>
        </authorList>
    </citation>
    <scope>NUCLEOTIDE SEQUENCE</scope>
    <source>
        <tissue evidence="2">Shoot tissue taken approximately 20 cm above the soil surface</tissue>
    </source>
</reference>
<dbReference type="EMBL" id="GBRH01244711">
    <property type="protein sequence ID" value="JAD53184.1"/>
    <property type="molecule type" value="Transcribed_RNA"/>
</dbReference>
<proteinExistence type="predicted"/>
<feature type="region of interest" description="Disordered" evidence="1">
    <location>
        <begin position="1"/>
        <end position="46"/>
    </location>
</feature>
<evidence type="ECO:0000256" key="1">
    <source>
        <dbReference type="SAM" id="MobiDB-lite"/>
    </source>
</evidence>
<protein>
    <recommendedName>
        <fullName evidence="3">Aminotransferase-like plant mobile domain-containing protein</fullName>
    </recommendedName>
</protein>